<dbReference type="RefSeq" id="WP_167499051.1">
    <property type="nucleotide sequence ID" value="NZ_RKHY01000001.1"/>
</dbReference>
<sequence length="341" mass="37493">MCGVTDLRAYLSSLDSETLAGLLHEQAERDPDLRRSLELRAAATEPQAEVAKIGPVLDTVQRLLDSGTRADVAPLARRTVERICRDEGDGAELRRALGLYARACAARPPDPVELADWLAGIAFDGRTEIDLAQFAVPLGETGLAQLRSHVDRAGRDRAKRPVAERLHEQLVEISGDVDGLVAILSKQLPSMEASLRIVRVLRAAGRTSEAITYAARALKQDPAATELADDVLGLRRAEFDREPTVANADALIEALVGAGREDEAAELLEVHRRHVEELIGGRTVEQYREAARALRRLRTLYRTVGRPADFAPYLAELVGRHKRKARLITEIRNARIALPKE</sequence>
<reference evidence="1 2" key="1">
    <citation type="submission" date="2018-11" db="EMBL/GenBank/DDBJ databases">
        <title>Sequencing the genomes of 1000 actinobacteria strains.</title>
        <authorList>
            <person name="Klenk H.-P."/>
        </authorList>
    </citation>
    <scope>NUCLEOTIDE SEQUENCE [LARGE SCALE GENOMIC DNA]</scope>
    <source>
        <strain evidence="1 2">DSM 44348</strain>
    </source>
</reference>
<evidence type="ECO:0000313" key="1">
    <source>
        <dbReference type="EMBL" id="ROS40888.1"/>
    </source>
</evidence>
<organism evidence="1 2">
    <name type="scientific">Amycolatopsis thermoflava</name>
    <dbReference type="NCBI Taxonomy" id="84480"/>
    <lineage>
        <taxon>Bacteria</taxon>
        <taxon>Bacillati</taxon>
        <taxon>Actinomycetota</taxon>
        <taxon>Actinomycetes</taxon>
        <taxon>Pseudonocardiales</taxon>
        <taxon>Pseudonocardiaceae</taxon>
        <taxon>Amycolatopsis</taxon>
        <taxon>Amycolatopsis methanolica group</taxon>
    </lineage>
</organism>
<name>A0A3N2GW75_9PSEU</name>
<dbReference type="Proteomes" id="UP000274843">
    <property type="component" value="Unassembled WGS sequence"/>
</dbReference>
<dbReference type="EMBL" id="RKHY01000001">
    <property type="protein sequence ID" value="ROS40888.1"/>
    <property type="molecule type" value="Genomic_DNA"/>
</dbReference>
<protein>
    <submittedName>
        <fullName evidence="1">Uncharacterized protein</fullName>
    </submittedName>
</protein>
<dbReference type="AlphaFoldDB" id="A0A3N2GW75"/>
<accession>A0A3N2GW75</accession>
<keyword evidence="2" id="KW-1185">Reference proteome</keyword>
<evidence type="ECO:0000313" key="2">
    <source>
        <dbReference type="Proteomes" id="UP000274843"/>
    </source>
</evidence>
<dbReference type="GeneID" id="301844607"/>
<gene>
    <name evidence="1" type="ORF">EDD35_3234</name>
</gene>
<proteinExistence type="predicted"/>
<comment type="caution">
    <text evidence="1">The sequence shown here is derived from an EMBL/GenBank/DDBJ whole genome shotgun (WGS) entry which is preliminary data.</text>
</comment>